<evidence type="ECO:0000256" key="6">
    <source>
        <dbReference type="ARBA" id="ARBA00022692"/>
    </source>
</evidence>
<dbReference type="SUPFAM" id="SSF161098">
    <property type="entry name" value="MetI-like"/>
    <property type="match status" value="1"/>
</dbReference>
<gene>
    <name evidence="11" type="ORF">HNR65_000374</name>
</gene>
<comment type="caution">
    <text evidence="11">The sequence shown here is derived from an EMBL/GenBank/DDBJ whole genome shotgun (WGS) entry which is preliminary data.</text>
</comment>
<keyword evidence="6 9" id="KW-0812">Transmembrane</keyword>
<dbReference type="Pfam" id="PF00528">
    <property type="entry name" value="BPD_transp_1"/>
    <property type="match status" value="1"/>
</dbReference>
<evidence type="ECO:0000256" key="8">
    <source>
        <dbReference type="ARBA" id="ARBA00023136"/>
    </source>
</evidence>
<evidence type="ECO:0000256" key="5">
    <source>
        <dbReference type="ARBA" id="ARBA00022592"/>
    </source>
</evidence>
<feature type="domain" description="ABC transmembrane type-1" evidence="10">
    <location>
        <begin position="64"/>
        <end position="274"/>
    </location>
</feature>
<evidence type="ECO:0000256" key="2">
    <source>
        <dbReference type="ARBA" id="ARBA00007069"/>
    </source>
</evidence>
<dbReference type="RefSeq" id="WP_220128250.1">
    <property type="nucleotide sequence ID" value="NZ_JACDUS010000001.1"/>
</dbReference>
<proteinExistence type="inferred from homology"/>
<evidence type="ECO:0000256" key="3">
    <source>
        <dbReference type="ARBA" id="ARBA00022448"/>
    </source>
</evidence>
<keyword evidence="7 9" id="KW-1133">Transmembrane helix</keyword>
<dbReference type="InterPro" id="IPR051124">
    <property type="entry name" value="Phosphate_Transport_Permease"/>
</dbReference>
<feature type="transmembrane region" description="Helical" evidence="9">
    <location>
        <begin position="256"/>
        <end position="277"/>
    </location>
</feature>
<dbReference type="InterPro" id="IPR000515">
    <property type="entry name" value="MetI-like"/>
</dbReference>
<evidence type="ECO:0000256" key="7">
    <source>
        <dbReference type="ARBA" id="ARBA00022989"/>
    </source>
</evidence>
<dbReference type="GO" id="GO:0055085">
    <property type="term" value="P:transmembrane transport"/>
    <property type="evidence" value="ECO:0007669"/>
    <property type="project" value="InterPro"/>
</dbReference>
<keyword evidence="3 9" id="KW-0813">Transport</keyword>
<dbReference type="Proteomes" id="UP000525298">
    <property type="component" value="Unassembled WGS sequence"/>
</dbReference>
<keyword evidence="5" id="KW-0592">Phosphate transport</keyword>
<dbReference type="PANTHER" id="PTHR30425">
    <property type="entry name" value="PHOSPHATE TRANSPORT SYSTEM PERMEASE PROTEIN PST"/>
    <property type="match status" value="1"/>
</dbReference>
<evidence type="ECO:0000256" key="4">
    <source>
        <dbReference type="ARBA" id="ARBA00022475"/>
    </source>
</evidence>
<protein>
    <submittedName>
        <fullName evidence="11">Phosphate transport system permease protein</fullName>
    </submittedName>
</protein>
<dbReference type="GO" id="GO:0006817">
    <property type="term" value="P:phosphate ion transport"/>
    <property type="evidence" value="ECO:0007669"/>
    <property type="project" value="UniProtKB-KW"/>
</dbReference>
<feature type="transmembrane region" description="Helical" evidence="9">
    <location>
        <begin position="140"/>
        <end position="163"/>
    </location>
</feature>
<comment type="similarity">
    <text evidence="2">Belongs to the binding-protein-dependent transport system permease family. CysTW subfamily.</text>
</comment>
<dbReference type="CDD" id="cd06261">
    <property type="entry name" value="TM_PBP2"/>
    <property type="match status" value="1"/>
</dbReference>
<feature type="transmembrane region" description="Helical" evidence="9">
    <location>
        <begin position="12"/>
        <end position="38"/>
    </location>
</feature>
<dbReference type="GO" id="GO:0005886">
    <property type="term" value="C:plasma membrane"/>
    <property type="evidence" value="ECO:0007669"/>
    <property type="project" value="UniProtKB-SubCell"/>
</dbReference>
<dbReference type="EMBL" id="JACDUS010000001">
    <property type="protein sequence ID" value="MBA2880067.1"/>
    <property type="molecule type" value="Genomic_DNA"/>
</dbReference>
<dbReference type="Gene3D" id="1.10.3720.10">
    <property type="entry name" value="MetI-like"/>
    <property type="match status" value="1"/>
</dbReference>
<comment type="subcellular location">
    <subcellularLocation>
        <location evidence="1 9">Cell membrane</location>
        <topology evidence="1 9">Multi-pass membrane protein</topology>
    </subcellularLocation>
</comment>
<accession>A0A7W0HJD2</accession>
<evidence type="ECO:0000313" key="12">
    <source>
        <dbReference type="Proteomes" id="UP000525298"/>
    </source>
</evidence>
<feature type="transmembrane region" description="Helical" evidence="9">
    <location>
        <begin position="103"/>
        <end position="128"/>
    </location>
</feature>
<dbReference type="AlphaFoldDB" id="A0A7W0HJD2"/>
<organism evidence="11 12">
    <name type="scientific">Desulfosalsimonas propionicica</name>
    <dbReference type="NCBI Taxonomy" id="332175"/>
    <lineage>
        <taxon>Bacteria</taxon>
        <taxon>Pseudomonadati</taxon>
        <taxon>Thermodesulfobacteriota</taxon>
        <taxon>Desulfobacteria</taxon>
        <taxon>Desulfobacterales</taxon>
        <taxon>Desulfosalsimonadaceae</taxon>
        <taxon>Desulfosalsimonas</taxon>
    </lineage>
</organism>
<name>A0A7W0HJD2_9BACT</name>
<reference evidence="11 12" key="1">
    <citation type="submission" date="2020-07" db="EMBL/GenBank/DDBJ databases">
        <title>Genomic Encyclopedia of Type Strains, Phase IV (KMG-IV): sequencing the most valuable type-strain genomes for metagenomic binning, comparative biology and taxonomic classification.</title>
        <authorList>
            <person name="Goeker M."/>
        </authorList>
    </citation>
    <scope>NUCLEOTIDE SEQUENCE [LARGE SCALE GENOMIC DNA]</scope>
    <source>
        <strain evidence="11 12">DSM 17721</strain>
    </source>
</reference>
<keyword evidence="4" id="KW-1003">Cell membrane</keyword>
<evidence type="ECO:0000313" key="11">
    <source>
        <dbReference type="EMBL" id="MBA2880067.1"/>
    </source>
</evidence>
<evidence type="ECO:0000256" key="9">
    <source>
        <dbReference type="RuleBase" id="RU363032"/>
    </source>
</evidence>
<dbReference type="InterPro" id="IPR035906">
    <property type="entry name" value="MetI-like_sf"/>
</dbReference>
<evidence type="ECO:0000259" key="10">
    <source>
        <dbReference type="PROSITE" id="PS50928"/>
    </source>
</evidence>
<feature type="transmembrane region" description="Helical" evidence="9">
    <location>
        <begin position="184"/>
        <end position="206"/>
    </location>
</feature>
<sequence length="288" mass="30497">MHFSETFSRILLYTAAIVSMACVMAVFAFLVYFAWPVLAGGEWKDLLSLNWRPFQAHYGILPMILGSMYLTVLAMLVACPLAAGVCLFCSGLGPGPAAGAVKALVRFMSGIPTVVYGFVAAFTLVPFLRSHFSGSAGYCLLAAGLILGFLILPTIVLIGLSALERVDQELSLTCSALGLSRVQSLIHVIFPAAWPGLLAAVLLGFARAVGDTLIALMLAGNAPQLPDSLFDSIRTLTAHIALLVATDSQSQAYRSVFAAGCLLFFIAAAVNITVFRVQQKFGGLSRDG</sequence>
<keyword evidence="12" id="KW-1185">Reference proteome</keyword>
<dbReference type="PANTHER" id="PTHR30425:SF1">
    <property type="entry name" value="PHOSPHATE TRANSPORT SYSTEM PERMEASE PROTEIN PSTC"/>
    <property type="match status" value="1"/>
</dbReference>
<evidence type="ECO:0000256" key="1">
    <source>
        <dbReference type="ARBA" id="ARBA00004651"/>
    </source>
</evidence>
<keyword evidence="8 9" id="KW-0472">Membrane</keyword>
<feature type="transmembrane region" description="Helical" evidence="9">
    <location>
        <begin position="58"/>
        <end position="91"/>
    </location>
</feature>
<dbReference type="PROSITE" id="PS50928">
    <property type="entry name" value="ABC_TM1"/>
    <property type="match status" value="1"/>
</dbReference>